<evidence type="ECO:0000256" key="16">
    <source>
        <dbReference type="SAM" id="MobiDB-lite"/>
    </source>
</evidence>
<dbReference type="FunFam" id="3.40.50.300:FF:001141">
    <property type="entry name" value="DNA helicase"/>
    <property type="match status" value="1"/>
</dbReference>
<dbReference type="SUPFAM" id="SSF50249">
    <property type="entry name" value="Nucleic acid-binding proteins"/>
    <property type="match status" value="1"/>
</dbReference>
<evidence type="ECO:0000256" key="9">
    <source>
        <dbReference type="ARBA" id="ARBA00022801"/>
    </source>
</evidence>
<keyword evidence="8" id="KW-0863">Zinc-finger</keyword>
<dbReference type="GO" id="GO:0008270">
    <property type="term" value="F:zinc ion binding"/>
    <property type="evidence" value="ECO:0007669"/>
    <property type="project" value="UniProtKB-KW"/>
</dbReference>
<dbReference type="InterPro" id="IPR033762">
    <property type="entry name" value="MCM_OB"/>
</dbReference>
<dbReference type="Pfam" id="PF12619">
    <property type="entry name" value="MCM2_N"/>
    <property type="match status" value="1"/>
</dbReference>
<feature type="domain" description="MCM C-terminal AAA(+) ATPase" evidence="17">
    <location>
        <begin position="536"/>
        <end position="744"/>
    </location>
</feature>
<dbReference type="Pfam" id="PF00493">
    <property type="entry name" value="MCM"/>
    <property type="match status" value="1"/>
</dbReference>
<dbReference type="SUPFAM" id="SSF52540">
    <property type="entry name" value="P-loop containing nucleoside triphosphate hydrolases"/>
    <property type="match status" value="1"/>
</dbReference>
<evidence type="ECO:0000256" key="1">
    <source>
        <dbReference type="ARBA" id="ARBA00004123"/>
    </source>
</evidence>
<evidence type="ECO:0000256" key="3">
    <source>
        <dbReference type="ARBA" id="ARBA00012551"/>
    </source>
</evidence>
<dbReference type="SMART" id="SM00382">
    <property type="entry name" value="AAA"/>
    <property type="match status" value="1"/>
</dbReference>
<dbReference type="GO" id="GO:0000727">
    <property type="term" value="P:double-strand break repair via break-induced replication"/>
    <property type="evidence" value="ECO:0007669"/>
    <property type="project" value="TreeGrafter"/>
</dbReference>
<dbReference type="PROSITE" id="PS00847">
    <property type="entry name" value="MCM_1"/>
    <property type="match status" value="1"/>
</dbReference>
<dbReference type="InterPro" id="IPR027925">
    <property type="entry name" value="MCM_N"/>
</dbReference>
<dbReference type="InterPro" id="IPR003593">
    <property type="entry name" value="AAA+_ATPase"/>
</dbReference>
<gene>
    <name evidence="18" type="ORF">KM1_003460</name>
</gene>
<dbReference type="PANTHER" id="PTHR11630:SF44">
    <property type="entry name" value="DNA REPLICATION LICENSING FACTOR MCM2"/>
    <property type="match status" value="1"/>
</dbReference>
<evidence type="ECO:0000256" key="7">
    <source>
        <dbReference type="ARBA" id="ARBA00022741"/>
    </source>
</evidence>
<dbReference type="EMBL" id="KB637622">
    <property type="protein sequence ID" value="EMS15681.1"/>
    <property type="molecule type" value="Genomic_DNA"/>
</dbReference>
<keyword evidence="13" id="KW-0238">DNA-binding</keyword>
<dbReference type="InterPro" id="IPR041562">
    <property type="entry name" value="MCM_lid"/>
</dbReference>
<evidence type="ECO:0000259" key="17">
    <source>
        <dbReference type="PROSITE" id="PS50051"/>
    </source>
</evidence>
<keyword evidence="7" id="KW-0547">Nucleotide-binding</keyword>
<keyword evidence="12" id="KW-0067">ATP-binding</keyword>
<feature type="compositionally biased region" description="Acidic residues" evidence="16">
    <location>
        <begin position="47"/>
        <end position="56"/>
    </location>
</feature>
<evidence type="ECO:0000256" key="14">
    <source>
        <dbReference type="ARBA" id="ARBA00023242"/>
    </source>
</evidence>
<evidence type="ECO:0000256" key="5">
    <source>
        <dbReference type="ARBA" id="ARBA00022705"/>
    </source>
</evidence>
<dbReference type="SMART" id="SM00350">
    <property type="entry name" value="MCM"/>
    <property type="match status" value="1"/>
</dbReference>
<sequence>MTDSADPHKDHPTTQKEAQSEEELIDSMIDQILQENDDNNKTHHDDETDEHQEDSLDVIPNDGIEEEELEDREYEKEIGIAKGVNELNETESSDDEGEDLFNPKLMDEDYERSEESEYDDPNLINNEIEHNEGVDEIEARRKADEEIDRRNALMRKVIDEEDSSIEEFNLLVEQQHRRRSEIEKLTMKQDTDIVIPQFGLNEEEVKERFKQREIEKMPIEQLQMMMSEAESKLQMYTKEHIKDAILKEDVHDLLVETLKNFLLYYTETETSKNVVYILSIRKMVSRNSGSLDVSFLHLAKSSKLLAQWIVLCPSSVIPIFSEAATQATLLLYPDYKDIRKQVNVRIVDYTTRIALRDLRHCHINTLIRVVGIVTRVTAIFPQLKAVKYICSVCQARLGPYFINKEMNKVPQLQVCTVCQSKGPFSIDVQNTIYQNYQKITIQEPPNSVSAGNVPRTKDVILLGDLIDKAQPGEEIDITGMYVHNYETGLNRNFGFPVFCTVIEANTIEKRSGDVISTTITHEEEQEIRRLANNPQIFQIIINSIAPAIYGHDASKAAIALALFGGEQRVLVDKGNHRTRGDINVLLLGDPGTAKSQLLKYSQKLAPRAVFTTGRGSTAVGLTAAVKKDSMNGEWALEGGALVLADEGVCLIDEFDKMDDQDRTSIHEAMEQQSISISKAGIVTSLKARCSVIAAANPKTGKYNPNKNLNQNVNLTEPIISRFDLIMIVRDVVDYEKDYKLAQFVVESHSINHPEASQKRESIAPIVNKTNIISHVLLKKYIAYARQNCHPKWSGTVGSQMIQQAYIEMRKCCDKYHTGQVTARQIEAINRLSEAHAKIHLRGVVTTEDVKIALKITLKSFISCQKTEQAKQLQQVCLIFYYFN</sequence>
<dbReference type="InterPro" id="IPR031327">
    <property type="entry name" value="MCM"/>
</dbReference>
<dbReference type="CDD" id="cd17753">
    <property type="entry name" value="MCM2"/>
    <property type="match status" value="1"/>
</dbReference>
<proteinExistence type="inferred from homology"/>
<feature type="compositionally biased region" description="Basic and acidic residues" evidence="16">
    <location>
        <begin position="1"/>
        <end position="14"/>
    </location>
</feature>
<keyword evidence="10" id="KW-0347">Helicase</keyword>
<dbReference type="InterPro" id="IPR008045">
    <property type="entry name" value="MCM2"/>
</dbReference>
<keyword evidence="14" id="KW-0539">Nucleus</keyword>
<dbReference type="GO" id="GO:0042555">
    <property type="term" value="C:MCM complex"/>
    <property type="evidence" value="ECO:0007669"/>
    <property type="project" value="InterPro"/>
</dbReference>
<organism evidence="18 19">
    <name type="scientific">Entamoeba histolytica HM-3:IMSS</name>
    <dbReference type="NCBI Taxonomy" id="885315"/>
    <lineage>
        <taxon>Eukaryota</taxon>
        <taxon>Amoebozoa</taxon>
        <taxon>Evosea</taxon>
        <taxon>Archamoebae</taxon>
        <taxon>Mastigamoebida</taxon>
        <taxon>Entamoebidae</taxon>
        <taxon>Entamoeba</taxon>
    </lineage>
</organism>
<evidence type="ECO:0000313" key="19">
    <source>
        <dbReference type="Proteomes" id="UP000030780"/>
    </source>
</evidence>
<dbReference type="AlphaFoldDB" id="M7WCQ3"/>
<keyword evidence="9" id="KW-0378">Hydrolase</keyword>
<dbReference type="PRINTS" id="PR01658">
    <property type="entry name" value="MCMPROTEIN2"/>
</dbReference>
<dbReference type="Pfam" id="PF17855">
    <property type="entry name" value="MCM_lid"/>
    <property type="match status" value="1"/>
</dbReference>
<keyword evidence="15" id="KW-0131">Cell cycle</keyword>
<dbReference type="PRINTS" id="PR01657">
    <property type="entry name" value="MCMFAMILY"/>
</dbReference>
<dbReference type="PANTHER" id="PTHR11630">
    <property type="entry name" value="DNA REPLICATION LICENSING FACTOR MCM FAMILY MEMBER"/>
    <property type="match status" value="1"/>
</dbReference>
<feature type="compositionally biased region" description="Acidic residues" evidence="16">
    <location>
        <begin position="88"/>
        <end position="99"/>
    </location>
</feature>
<dbReference type="GO" id="GO:0016787">
    <property type="term" value="F:hydrolase activity"/>
    <property type="evidence" value="ECO:0007669"/>
    <property type="project" value="UniProtKB-KW"/>
</dbReference>
<dbReference type="GO" id="GO:1902975">
    <property type="term" value="P:mitotic DNA replication initiation"/>
    <property type="evidence" value="ECO:0007669"/>
    <property type="project" value="TreeGrafter"/>
</dbReference>
<feature type="compositionally biased region" description="Acidic residues" evidence="16">
    <location>
        <begin position="108"/>
        <end position="118"/>
    </location>
</feature>
<dbReference type="InterPro" id="IPR001208">
    <property type="entry name" value="MCM_dom"/>
</dbReference>
<feature type="compositionally biased region" description="Acidic residues" evidence="16">
    <location>
        <begin position="63"/>
        <end position="72"/>
    </location>
</feature>
<keyword evidence="5" id="KW-0235">DNA replication</keyword>
<dbReference type="Gene3D" id="2.40.50.140">
    <property type="entry name" value="Nucleic acid-binding proteins"/>
    <property type="match status" value="1"/>
</dbReference>
<evidence type="ECO:0000256" key="15">
    <source>
        <dbReference type="ARBA" id="ARBA00023306"/>
    </source>
</evidence>
<evidence type="ECO:0000256" key="11">
    <source>
        <dbReference type="ARBA" id="ARBA00022833"/>
    </source>
</evidence>
<dbReference type="Gene3D" id="2.20.28.10">
    <property type="match status" value="1"/>
</dbReference>
<evidence type="ECO:0000256" key="13">
    <source>
        <dbReference type="ARBA" id="ARBA00023125"/>
    </source>
</evidence>
<comment type="similarity">
    <text evidence="2">Belongs to the MCM family.</text>
</comment>
<reference evidence="18 19" key="1">
    <citation type="submission" date="2013-01" db="EMBL/GenBank/DDBJ databases">
        <authorList>
            <person name="Inman J."/>
            <person name="Zafar N."/>
            <person name="Lorenzi H."/>
            <person name="Caler E."/>
        </authorList>
    </citation>
    <scope>NUCLEOTIDE SEQUENCE [LARGE SCALE GENOMIC DNA]</scope>
    <source>
        <strain evidence="18 19">HM-3:IMSS</strain>
    </source>
</reference>
<keyword evidence="11" id="KW-0862">Zinc</keyword>
<dbReference type="InterPro" id="IPR027417">
    <property type="entry name" value="P-loop_NTPase"/>
</dbReference>
<evidence type="ECO:0000313" key="18">
    <source>
        <dbReference type="EMBL" id="EMS15681.1"/>
    </source>
</evidence>
<dbReference type="Gene3D" id="3.30.1640.10">
    <property type="entry name" value="mini-chromosome maintenance (MCM) complex, chain A, domain 1"/>
    <property type="match status" value="1"/>
</dbReference>
<dbReference type="Gene3D" id="3.40.50.300">
    <property type="entry name" value="P-loop containing nucleotide triphosphate hydrolases"/>
    <property type="match status" value="1"/>
</dbReference>
<accession>M7WCQ3</accession>
<dbReference type="Pfam" id="PF17207">
    <property type="entry name" value="MCM_OB"/>
    <property type="match status" value="1"/>
</dbReference>
<comment type="subcellular location">
    <subcellularLocation>
        <location evidence="1">Nucleus</location>
    </subcellularLocation>
</comment>
<dbReference type="Pfam" id="PF14551">
    <property type="entry name" value="MCM_N"/>
    <property type="match status" value="1"/>
</dbReference>
<name>M7WCQ3_ENTHI</name>
<evidence type="ECO:0000256" key="6">
    <source>
        <dbReference type="ARBA" id="ARBA00022723"/>
    </source>
</evidence>
<evidence type="ECO:0000256" key="2">
    <source>
        <dbReference type="ARBA" id="ARBA00008010"/>
    </source>
</evidence>
<evidence type="ECO:0000256" key="10">
    <source>
        <dbReference type="ARBA" id="ARBA00022806"/>
    </source>
</evidence>
<dbReference type="VEuPathDB" id="AmoebaDB:KM1_003460"/>
<dbReference type="GO" id="GO:0005634">
    <property type="term" value="C:nucleus"/>
    <property type="evidence" value="ECO:0007669"/>
    <property type="project" value="UniProtKB-SubCell"/>
</dbReference>
<evidence type="ECO:0000256" key="8">
    <source>
        <dbReference type="ARBA" id="ARBA00022771"/>
    </source>
</evidence>
<evidence type="ECO:0000256" key="4">
    <source>
        <dbReference type="ARBA" id="ARBA00018925"/>
    </source>
</evidence>
<dbReference type="InterPro" id="IPR012340">
    <property type="entry name" value="NA-bd_OB-fold"/>
</dbReference>
<dbReference type="EC" id="3.6.4.12" evidence="3"/>
<keyword evidence="6" id="KW-0479">Metal-binding</keyword>
<dbReference type="GO" id="GO:0003697">
    <property type="term" value="F:single-stranded DNA binding"/>
    <property type="evidence" value="ECO:0007669"/>
    <property type="project" value="TreeGrafter"/>
</dbReference>
<dbReference type="InterPro" id="IPR018525">
    <property type="entry name" value="MCM_CS"/>
</dbReference>
<feature type="region of interest" description="Disordered" evidence="16">
    <location>
        <begin position="1"/>
        <end position="118"/>
    </location>
</feature>
<dbReference type="GO" id="GO:0005524">
    <property type="term" value="F:ATP binding"/>
    <property type="evidence" value="ECO:0007669"/>
    <property type="project" value="UniProtKB-KW"/>
</dbReference>
<protein>
    <recommendedName>
        <fullName evidence="4">DNA replication licensing factor MCM2</fullName>
        <ecNumber evidence="3">3.6.4.12</ecNumber>
    </recommendedName>
</protein>
<dbReference type="OrthoDB" id="844at2759"/>
<dbReference type="GO" id="GO:0043138">
    <property type="term" value="F:3'-5' DNA helicase activity"/>
    <property type="evidence" value="ECO:0007669"/>
    <property type="project" value="TreeGrafter"/>
</dbReference>
<dbReference type="Proteomes" id="UP000030780">
    <property type="component" value="Unassembled WGS sequence"/>
</dbReference>
<evidence type="ECO:0000256" key="12">
    <source>
        <dbReference type="ARBA" id="ARBA00022840"/>
    </source>
</evidence>
<dbReference type="PROSITE" id="PS50051">
    <property type="entry name" value="MCM_2"/>
    <property type="match status" value="1"/>
</dbReference>
<dbReference type="GO" id="GO:0017116">
    <property type="term" value="F:single-stranded DNA helicase activity"/>
    <property type="evidence" value="ECO:0007669"/>
    <property type="project" value="TreeGrafter"/>
</dbReference>